<dbReference type="GO" id="GO:0061630">
    <property type="term" value="F:ubiquitin protein ligase activity"/>
    <property type="evidence" value="ECO:0007669"/>
    <property type="project" value="UniProtKB-EC"/>
</dbReference>
<dbReference type="Pfam" id="PF13639">
    <property type="entry name" value="zf-RING_2"/>
    <property type="match status" value="1"/>
</dbReference>
<comment type="caution">
    <text evidence="9">The sequence shown here is derived from an EMBL/GenBank/DDBJ whole genome shotgun (WGS) entry which is preliminary data.</text>
</comment>
<evidence type="ECO:0000256" key="3">
    <source>
        <dbReference type="ARBA" id="ARBA00009413"/>
    </source>
</evidence>
<dbReference type="InterPro" id="IPR039396">
    <property type="entry name" value="Deltex_C"/>
</dbReference>
<evidence type="ECO:0000259" key="8">
    <source>
        <dbReference type="PROSITE" id="PS50089"/>
    </source>
</evidence>
<dbReference type="Gene3D" id="3.30.390.130">
    <property type="match status" value="1"/>
</dbReference>
<dbReference type="Pfam" id="PF18102">
    <property type="entry name" value="DTC"/>
    <property type="match status" value="1"/>
</dbReference>
<dbReference type="EMBL" id="CAJNIZ010004324">
    <property type="protein sequence ID" value="CAE7231507.1"/>
    <property type="molecule type" value="Genomic_DNA"/>
</dbReference>
<feature type="domain" description="RING-type" evidence="8">
    <location>
        <begin position="46"/>
        <end position="82"/>
    </location>
</feature>
<keyword evidence="5" id="KW-0808">Transferase</keyword>
<dbReference type="InterPro" id="IPR039398">
    <property type="entry name" value="Deltex_fam"/>
</dbReference>
<protein>
    <recommendedName>
        <fullName evidence="4">RING-type E3 ubiquitin transferase</fullName>
        <ecNumber evidence="4">2.3.2.27</ecNumber>
    </recommendedName>
</protein>
<dbReference type="SUPFAM" id="SSF57850">
    <property type="entry name" value="RING/U-box"/>
    <property type="match status" value="1"/>
</dbReference>
<dbReference type="OrthoDB" id="527344at2759"/>
<evidence type="ECO:0000256" key="6">
    <source>
        <dbReference type="ARBA" id="ARBA00022723"/>
    </source>
</evidence>
<evidence type="ECO:0000256" key="1">
    <source>
        <dbReference type="ARBA" id="ARBA00000900"/>
    </source>
</evidence>
<keyword evidence="7" id="KW-0863">Zinc-finger</keyword>
<dbReference type="Gene3D" id="3.30.40.10">
    <property type="entry name" value="Zinc/RING finger domain, C3HC4 (zinc finger)"/>
    <property type="match status" value="1"/>
</dbReference>
<evidence type="ECO:0000256" key="2">
    <source>
        <dbReference type="ARBA" id="ARBA00004906"/>
    </source>
</evidence>
<keyword evidence="10" id="KW-1185">Reference proteome</keyword>
<dbReference type="InterPro" id="IPR013083">
    <property type="entry name" value="Znf_RING/FYVE/PHD"/>
</dbReference>
<accession>A0A812KJK4</accession>
<evidence type="ECO:0000313" key="9">
    <source>
        <dbReference type="EMBL" id="CAE7231507.1"/>
    </source>
</evidence>
<evidence type="ECO:0000256" key="7">
    <source>
        <dbReference type="PROSITE-ProRule" id="PRU00175"/>
    </source>
</evidence>
<sequence length="729" mass="81461">MGTSLTLALPEEPQLLVPRDSTEQKNLRSRDLALKVTSSNPEEETCCICLEGHSTVQLPCSHRYHEECLDQWLQRRPTCPTCGQRYGDRTGNMPDGHMRWGWLNRSLSGHRCRTILLHFYFQTGSLGGRIYDGRSLHAFLPDDEQGRHLLALFQLAFRRRLMFSLSQSSTTGRLRPAFAIHLKTSMAGGPTRHGYPDPGYYASAVEELRSVGVHLDEALPIAMQLESSMVKRKRVSALLEDVVQCSCRAAIICTPQGFDGLVSFLALVYILVIPPRISCLHFLNLFCIFAFGMFCHFMSDDAGTIMNLLGVVYSVVRGFSKGPISDLCEEISALARRSVNQHSEAWCTLGSCDNLPSAAIQLWVDIPSVIESAPRRAARRPASEVLDPIRDQDWPLYSSCPSLQGRDDAADLFRALVKPLRPPLGDAIGRIMHEMLQNELRYSEDYVVFYHSFSSSCLLYEVQTALAACILNYPIDGPPVMRLRRQPYNNIRCLHNLLHIWESSLNDQTAEFQAVAISAFNSCFASGGLSQNMLQAWLLRGFPSKISASTMQRMLKDMLLAAGVCSGRIQGLDALVKSVIALGRKYGLHVPSWQVFQQPENPGHLLQIFVHLSVVDALSYGSKERGQLDNGGIPLSRWLLQRCPADGHSRLLTHPDVFLDMDRGLAHSFVFSAGPSYCRSQRGALLRELRDLLQPHIQDLRASRMSLGYELRTAEPAPDLESEGVIYSI</sequence>
<comment type="pathway">
    <text evidence="2">Protein modification; protein ubiquitination.</text>
</comment>
<dbReference type="Proteomes" id="UP000649617">
    <property type="component" value="Unassembled WGS sequence"/>
</dbReference>
<keyword evidence="7" id="KW-0862">Zinc</keyword>
<dbReference type="InterPro" id="IPR039399">
    <property type="entry name" value="Deltex_C_sf"/>
</dbReference>
<dbReference type="UniPathway" id="UPA00143"/>
<dbReference type="PROSITE" id="PS50089">
    <property type="entry name" value="ZF_RING_2"/>
    <property type="match status" value="1"/>
</dbReference>
<dbReference type="PANTHER" id="PTHR12622">
    <property type="entry name" value="DELTEX-RELATED"/>
    <property type="match status" value="1"/>
</dbReference>
<dbReference type="GO" id="GO:0007219">
    <property type="term" value="P:Notch signaling pathway"/>
    <property type="evidence" value="ECO:0007669"/>
    <property type="project" value="InterPro"/>
</dbReference>
<dbReference type="SMART" id="SM00184">
    <property type="entry name" value="RING"/>
    <property type="match status" value="1"/>
</dbReference>
<proteinExistence type="inferred from homology"/>
<dbReference type="InterPro" id="IPR001841">
    <property type="entry name" value="Znf_RING"/>
</dbReference>
<reference evidence="9" key="1">
    <citation type="submission" date="2021-02" db="EMBL/GenBank/DDBJ databases">
        <authorList>
            <person name="Dougan E. K."/>
            <person name="Rhodes N."/>
            <person name="Thang M."/>
            <person name="Chan C."/>
        </authorList>
    </citation>
    <scope>NUCLEOTIDE SEQUENCE</scope>
</reference>
<dbReference type="GO" id="GO:0016567">
    <property type="term" value="P:protein ubiquitination"/>
    <property type="evidence" value="ECO:0007669"/>
    <property type="project" value="UniProtKB-UniPathway"/>
</dbReference>
<evidence type="ECO:0000313" key="10">
    <source>
        <dbReference type="Proteomes" id="UP000649617"/>
    </source>
</evidence>
<name>A0A812KJK4_SYMPI</name>
<dbReference type="AlphaFoldDB" id="A0A812KJK4"/>
<keyword evidence="6" id="KW-0479">Metal-binding</keyword>
<organism evidence="9 10">
    <name type="scientific">Symbiodinium pilosum</name>
    <name type="common">Dinoflagellate</name>
    <dbReference type="NCBI Taxonomy" id="2952"/>
    <lineage>
        <taxon>Eukaryota</taxon>
        <taxon>Sar</taxon>
        <taxon>Alveolata</taxon>
        <taxon>Dinophyceae</taxon>
        <taxon>Suessiales</taxon>
        <taxon>Symbiodiniaceae</taxon>
        <taxon>Symbiodinium</taxon>
    </lineage>
</organism>
<dbReference type="GO" id="GO:0008270">
    <property type="term" value="F:zinc ion binding"/>
    <property type="evidence" value="ECO:0007669"/>
    <property type="project" value="UniProtKB-KW"/>
</dbReference>
<gene>
    <name evidence="9" type="primary">Dtx3l</name>
    <name evidence="9" type="ORF">SPIL2461_LOCUS3551</name>
</gene>
<dbReference type="EC" id="2.3.2.27" evidence="4"/>
<comment type="similarity">
    <text evidence="3">Belongs to the Deltex family.</text>
</comment>
<evidence type="ECO:0000256" key="5">
    <source>
        <dbReference type="ARBA" id="ARBA00022679"/>
    </source>
</evidence>
<evidence type="ECO:0000256" key="4">
    <source>
        <dbReference type="ARBA" id="ARBA00012483"/>
    </source>
</evidence>
<comment type="catalytic activity">
    <reaction evidence="1">
        <text>S-ubiquitinyl-[E2 ubiquitin-conjugating enzyme]-L-cysteine + [acceptor protein]-L-lysine = [E2 ubiquitin-conjugating enzyme]-L-cysteine + N(6)-ubiquitinyl-[acceptor protein]-L-lysine.</text>
        <dbReference type="EC" id="2.3.2.27"/>
    </reaction>
</comment>